<gene>
    <name evidence="2" type="ORF">SAMN05660653_02786</name>
</gene>
<name>A0A1G6EDS9_9BACT</name>
<keyword evidence="3" id="KW-1185">Reference proteome</keyword>
<organism evidence="2 3">
    <name type="scientific">Desulfonatronum thiosulfatophilum</name>
    <dbReference type="NCBI Taxonomy" id="617002"/>
    <lineage>
        <taxon>Bacteria</taxon>
        <taxon>Pseudomonadati</taxon>
        <taxon>Thermodesulfobacteriota</taxon>
        <taxon>Desulfovibrionia</taxon>
        <taxon>Desulfovibrionales</taxon>
        <taxon>Desulfonatronaceae</taxon>
        <taxon>Desulfonatronum</taxon>
    </lineage>
</organism>
<dbReference type="RefSeq" id="WP_092123105.1">
    <property type="nucleotide sequence ID" value="NZ_FMXO01000017.1"/>
</dbReference>
<protein>
    <recommendedName>
        <fullName evidence="4">Type II secretion system protein N</fullName>
    </recommendedName>
</protein>
<sequence length="253" mass="27705">MTSEKTTQAAADTVRAEPGFFKRLGVTGTIFFIGLLLGLLFFLSREVLWGQVLKSTLGNLPQTTWSWQAVGDRGLTHITYGGFDVMMNQSRLYFPELTINLGTSRPVTLEASTGPVLFAGFGWNRNLNLSGAVDIQKMLPELRVQGTLETEGFLNWRNWNEPPYLGELQIHAPGLLVLAPGIMTINLQGHAFLDGNHLRLTSIRADGPIALIAEAEALLDWDNLKNSTYTISGTLLGLGNMPFSASGRLGSIW</sequence>
<evidence type="ECO:0000313" key="2">
    <source>
        <dbReference type="EMBL" id="SDB55584.1"/>
    </source>
</evidence>
<dbReference type="Proteomes" id="UP000198771">
    <property type="component" value="Unassembled WGS sequence"/>
</dbReference>
<dbReference type="AlphaFoldDB" id="A0A1G6EDS9"/>
<accession>A0A1G6EDS9</accession>
<evidence type="ECO:0000313" key="3">
    <source>
        <dbReference type="Proteomes" id="UP000198771"/>
    </source>
</evidence>
<evidence type="ECO:0000256" key="1">
    <source>
        <dbReference type="SAM" id="Phobius"/>
    </source>
</evidence>
<feature type="transmembrane region" description="Helical" evidence="1">
    <location>
        <begin position="24"/>
        <end position="44"/>
    </location>
</feature>
<keyword evidence="1" id="KW-1133">Transmembrane helix</keyword>
<keyword evidence="1" id="KW-0812">Transmembrane</keyword>
<dbReference type="STRING" id="617002.SAMN05660653_02786"/>
<reference evidence="2 3" key="1">
    <citation type="submission" date="2016-10" db="EMBL/GenBank/DDBJ databases">
        <authorList>
            <person name="de Groot N.N."/>
        </authorList>
    </citation>
    <scope>NUCLEOTIDE SEQUENCE [LARGE SCALE GENOMIC DNA]</scope>
    <source>
        <strain evidence="2 3">ASO4-2</strain>
    </source>
</reference>
<dbReference type="EMBL" id="FMXO01000017">
    <property type="protein sequence ID" value="SDB55584.1"/>
    <property type="molecule type" value="Genomic_DNA"/>
</dbReference>
<proteinExistence type="predicted"/>
<keyword evidence="1" id="KW-0472">Membrane</keyword>
<evidence type="ECO:0008006" key="4">
    <source>
        <dbReference type="Google" id="ProtNLM"/>
    </source>
</evidence>
<dbReference type="OrthoDB" id="5470160at2"/>